<evidence type="ECO:0000256" key="1">
    <source>
        <dbReference type="SAM" id="SignalP"/>
    </source>
</evidence>
<evidence type="ECO:0008006" key="4">
    <source>
        <dbReference type="Google" id="ProtNLM"/>
    </source>
</evidence>
<dbReference type="AlphaFoldDB" id="A0A103Y642"/>
<protein>
    <recommendedName>
        <fullName evidence="4">Secreted protein</fullName>
    </recommendedName>
</protein>
<name>A0A103Y642_CYNCS</name>
<sequence length="67" mass="7593">MANCWVFFVFLFLLWDQHFERNVSWGGALDHHHGFKTLENPTAASGEPSSWVISSLRMCGVISCSFS</sequence>
<feature type="chain" id="PRO_5007119437" description="Secreted protein" evidence="1">
    <location>
        <begin position="20"/>
        <end position="67"/>
    </location>
</feature>
<keyword evidence="1" id="KW-0732">Signal</keyword>
<reference evidence="2 3" key="1">
    <citation type="journal article" date="2016" name="Sci. Rep.">
        <title>The genome sequence of the outbreeding globe artichoke constructed de novo incorporating a phase-aware low-pass sequencing strategy of F1 progeny.</title>
        <authorList>
            <person name="Scaglione D."/>
            <person name="Reyes-Chin-Wo S."/>
            <person name="Acquadro A."/>
            <person name="Froenicke L."/>
            <person name="Portis E."/>
            <person name="Beitel C."/>
            <person name="Tirone M."/>
            <person name="Mauro R."/>
            <person name="Lo Monaco A."/>
            <person name="Mauromicale G."/>
            <person name="Faccioli P."/>
            <person name="Cattivelli L."/>
            <person name="Rieseberg L."/>
            <person name="Michelmore R."/>
            <person name="Lanteri S."/>
        </authorList>
    </citation>
    <scope>NUCLEOTIDE SEQUENCE [LARGE SCALE GENOMIC DNA]</scope>
    <source>
        <strain evidence="2">2C</strain>
    </source>
</reference>
<dbReference type="Gramene" id="KVI03222">
    <property type="protein sequence ID" value="KVI03222"/>
    <property type="gene ID" value="Ccrd_018483"/>
</dbReference>
<proteinExistence type="predicted"/>
<feature type="signal peptide" evidence="1">
    <location>
        <begin position="1"/>
        <end position="19"/>
    </location>
</feature>
<accession>A0A103Y642</accession>
<dbReference type="Proteomes" id="UP000243975">
    <property type="component" value="Unassembled WGS sequence"/>
</dbReference>
<evidence type="ECO:0000313" key="3">
    <source>
        <dbReference type="Proteomes" id="UP000243975"/>
    </source>
</evidence>
<keyword evidence="3" id="KW-1185">Reference proteome</keyword>
<organism evidence="2 3">
    <name type="scientific">Cynara cardunculus var. scolymus</name>
    <name type="common">Globe artichoke</name>
    <name type="synonym">Cynara scolymus</name>
    <dbReference type="NCBI Taxonomy" id="59895"/>
    <lineage>
        <taxon>Eukaryota</taxon>
        <taxon>Viridiplantae</taxon>
        <taxon>Streptophyta</taxon>
        <taxon>Embryophyta</taxon>
        <taxon>Tracheophyta</taxon>
        <taxon>Spermatophyta</taxon>
        <taxon>Magnoliopsida</taxon>
        <taxon>eudicotyledons</taxon>
        <taxon>Gunneridae</taxon>
        <taxon>Pentapetalae</taxon>
        <taxon>asterids</taxon>
        <taxon>campanulids</taxon>
        <taxon>Asterales</taxon>
        <taxon>Asteraceae</taxon>
        <taxon>Carduoideae</taxon>
        <taxon>Cardueae</taxon>
        <taxon>Carduinae</taxon>
        <taxon>Cynara</taxon>
    </lineage>
</organism>
<dbReference type="EMBL" id="LEKV01002407">
    <property type="protein sequence ID" value="KVI03222.1"/>
    <property type="molecule type" value="Genomic_DNA"/>
</dbReference>
<evidence type="ECO:0000313" key="2">
    <source>
        <dbReference type="EMBL" id="KVI03222.1"/>
    </source>
</evidence>
<comment type="caution">
    <text evidence="2">The sequence shown here is derived from an EMBL/GenBank/DDBJ whole genome shotgun (WGS) entry which is preliminary data.</text>
</comment>
<gene>
    <name evidence="2" type="ORF">Ccrd_018483</name>
</gene>